<feature type="domain" description="HAT C-terminal dimerisation" evidence="1">
    <location>
        <begin position="16"/>
        <end position="92"/>
    </location>
</feature>
<reference evidence="2" key="1">
    <citation type="submission" date="2021-05" db="EMBL/GenBank/DDBJ databases">
        <authorList>
            <person name="Alioto T."/>
            <person name="Alioto T."/>
            <person name="Gomez Garrido J."/>
        </authorList>
    </citation>
    <scope>NUCLEOTIDE SEQUENCE</scope>
</reference>
<evidence type="ECO:0000259" key="1">
    <source>
        <dbReference type="Pfam" id="PF05699"/>
    </source>
</evidence>
<accession>A0A8D8QZ24</accession>
<dbReference type="EMBL" id="HBUF01115893">
    <property type="protein sequence ID" value="CAG6641154.1"/>
    <property type="molecule type" value="Transcribed_RNA"/>
</dbReference>
<dbReference type="PANTHER" id="PTHR46289:SF14">
    <property type="entry name" value="DUF4371 DOMAIN-CONTAINING PROTEIN"/>
    <property type="match status" value="1"/>
</dbReference>
<dbReference type="GO" id="GO:0046983">
    <property type="term" value="F:protein dimerization activity"/>
    <property type="evidence" value="ECO:0007669"/>
    <property type="project" value="InterPro"/>
</dbReference>
<name>A0A8D8QZ24_9HEMI</name>
<sequence length="119" mass="13921">MKGKAELWYVMWHKKNLSSEEAQEIDVIDLIMEATPFFPAMRKALIILSSLPPTTATVERSFSTLRKIKTWLRSTMGEDRLNGLSLMSVHRKLVEVQREEIQKSTLQIFARNPRRMLFQ</sequence>
<dbReference type="AlphaFoldDB" id="A0A8D8QZ24"/>
<proteinExistence type="predicted"/>
<dbReference type="InterPro" id="IPR052958">
    <property type="entry name" value="IFN-induced_PKR_regulator"/>
</dbReference>
<dbReference type="PANTHER" id="PTHR46289">
    <property type="entry name" value="52 KDA REPRESSOR OF THE INHIBITOR OF THE PROTEIN KINASE-LIKE PROTEIN-RELATED"/>
    <property type="match status" value="1"/>
</dbReference>
<dbReference type="Pfam" id="PF05699">
    <property type="entry name" value="Dimer_Tnp_hAT"/>
    <property type="match status" value="1"/>
</dbReference>
<evidence type="ECO:0000313" key="2">
    <source>
        <dbReference type="EMBL" id="CAG6641154.1"/>
    </source>
</evidence>
<dbReference type="InterPro" id="IPR008906">
    <property type="entry name" value="HATC_C_dom"/>
</dbReference>
<organism evidence="2">
    <name type="scientific">Cacopsylla melanoneura</name>
    <dbReference type="NCBI Taxonomy" id="428564"/>
    <lineage>
        <taxon>Eukaryota</taxon>
        <taxon>Metazoa</taxon>
        <taxon>Ecdysozoa</taxon>
        <taxon>Arthropoda</taxon>
        <taxon>Hexapoda</taxon>
        <taxon>Insecta</taxon>
        <taxon>Pterygota</taxon>
        <taxon>Neoptera</taxon>
        <taxon>Paraneoptera</taxon>
        <taxon>Hemiptera</taxon>
        <taxon>Sternorrhyncha</taxon>
        <taxon>Psylloidea</taxon>
        <taxon>Psyllidae</taxon>
        <taxon>Psyllinae</taxon>
        <taxon>Cacopsylla</taxon>
    </lineage>
</organism>
<protein>
    <submittedName>
        <fullName evidence="2">Zinc finger MYM-type protein 1</fullName>
    </submittedName>
</protein>